<dbReference type="PROSITE" id="PS51386">
    <property type="entry name" value="RINT1_TIP20"/>
    <property type="match status" value="1"/>
</dbReference>
<evidence type="ECO:0000256" key="4">
    <source>
        <dbReference type="SAM" id="MobiDB-lite"/>
    </source>
</evidence>
<dbReference type="InterPro" id="IPR002885">
    <property type="entry name" value="PPR_rpt"/>
</dbReference>
<dbReference type="NCBIfam" id="TIGR00756">
    <property type="entry name" value="PPR"/>
    <property type="match status" value="13"/>
</dbReference>
<dbReference type="InterPro" id="IPR011990">
    <property type="entry name" value="TPR-like_helical_dom_sf"/>
</dbReference>
<feature type="repeat" description="PPR" evidence="3">
    <location>
        <begin position="1468"/>
        <end position="1502"/>
    </location>
</feature>
<feature type="repeat" description="PPR" evidence="3">
    <location>
        <begin position="1118"/>
        <end position="1152"/>
    </location>
</feature>
<feature type="repeat" description="PPR" evidence="3">
    <location>
        <begin position="1503"/>
        <end position="1537"/>
    </location>
</feature>
<protein>
    <recommendedName>
        <fullName evidence="7">Pentatricopeptide repeat-containing protein</fullName>
    </recommendedName>
</protein>
<feature type="repeat" description="PPR" evidence="3">
    <location>
        <begin position="1153"/>
        <end position="1187"/>
    </location>
</feature>
<dbReference type="PROSITE" id="PS51375">
    <property type="entry name" value="PPR"/>
    <property type="match status" value="15"/>
</dbReference>
<comment type="caution">
    <text evidence="5">The sequence shown here is derived from an EMBL/GenBank/DDBJ whole genome shotgun (WGS) entry which is preliminary data.</text>
</comment>
<evidence type="ECO:0000313" key="6">
    <source>
        <dbReference type="Proteomes" id="UP001396334"/>
    </source>
</evidence>
<feature type="repeat" description="PPR" evidence="3">
    <location>
        <begin position="1398"/>
        <end position="1432"/>
    </location>
</feature>
<dbReference type="Pfam" id="PF01535">
    <property type="entry name" value="PPR"/>
    <property type="match status" value="1"/>
</dbReference>
<feature type="repeat" description="PPR" evidence="3">
    <location>
        <begin position="1258"/>
        <end position="1292"/>
    </location>
</feature>
<dbReference type="Pfam" id="PF04437">
    <property type="entry name" value="RINT1_TIP1"/>
    <property type="match status" value="1"/>
</dbReference>
<feature type="repeat" description="PPR" evidence="3">
    <location>
        <begin position="1573"/>
        <end position="1607"/>
    </location>
</feature>
<reference evidence="5 6" key="1">
    <citation type="journal article" date="2024" name="G3 (Bethesda)">
        <title>Genome assembly of Hibiscus sabdariffa L. provides insights into metabolisms of medicinal natural products.</title>
        <authorList>
            <person name="Kim T."/>
        </authorList>
    </citation>
    <scope>NUCLEOTIDE SEQUENCE [LARGE SCALE GENOMIC DNA]</scope>
    <source>
        <strain evidence="5">TK-2024</strain>
        <tissue evidence="5">Old leaves</tissue>
    </source>
</reference>
<evidence type="ECO:0000256" key="1">
    <source>
        <dbReference type="ARBA" id="ARBA00007626"/>
    </source>
</evidence>
<comment type="similarity">
    <text evidence="1">Belongs to the PPR family. P subfamily.</text>
</comment>
<dbReference type="PANTHER" id="PTHR47932">
    <property type="entry name" value="ATPASE EXPRESSION PROTEIN 3"/>
    <property type="match status" value="1"/>
</dbReference>
<feature type="compositionally biased region" description="Pro residues" evidence="4">
    <location>
        <begin position="866"/>
        <end position="876"/>
    </location>
</feature>
<dbReference type="InterPro" id="IPR007528">
    <property type="entry name" value="RINT1_Tip20"/>
</dbReference>
<feature type="repeat" description="PPR" evidence="3">
    <location>
        <begin position="1328"/>
        <end position="1362"/>
    </location>
</feature>
<dbReference type="Pfam" id="PF13041">
    <property type="entry name" value="PPR_2"/>
    <property type="match status" value="5"/>
</dbReference>
<dbReference type="Proteomes" id="UP001396334">
    <property type="component" value="Unassembled WGS sequence"/>
</dbReference>
<organism evidence="5 6">
    <name type="scientific">Hibiscus sabdariffa</name>
    <name type="common">roselle</name>
    <dbReference type="NCBI Taxonomy" id="183260"/>
    <lineage>
        <taxon>Eukaryota</taxon>
        <taxon>Viridiplantae</taxon>
        <taxon>Streptophyta</taxon>
        <taxon>Embryophyta</taxon>
        <taxon>Tracheophyta</taxon>
        <taxon>Spermatophyta</taxon>
        <taxon>Magnoliopsida</taxon>
        <taxon>eudicotyledons</taxon>
        <taxon>Gunneridae</taxon>
        <taxon>Pentapetalae</taxon>
        <taxon>rosids</taxon>
        <taxon>malvids</taxon>
        <taxon>Malvales</taxon>
        <taxon>Malvaceae</taxon>
        <taxon>Malvoideae</taxon>
        <taxon>Hibiscus</taxon>
    </lineage>
</organism>
<feature type="repeat" description="PPR" evidence="3">
    <location>
        <begin position="1223"/>
        <end position="1257"/>
    </location>
</feature>
<evidence type="ECO:0000256" key="3">
    <source>
        <dbReference type="PROSITE-ProRule" id="PRU00708"/>
    </source>
</evidence>
<feature type="repeat" description="PPR" evidence="3">
    <location>
        <begin position="1083"/>
        <end position="1117"/>
    </location>
</feature>
<feature type="repeat" description="PPR" evidence="3">
    <location>
        <begin position="1363"/>
        <end position="1397"/>
    </location>
</feature>
<dbReference type="PANTHER" id="PTHR47932:SF2">
    <property type="entry name" value="OS10G0484300 PROTEIN"/>
    <property type="match status" value="1"/>
</dbReference>
<proteinExistence type="inferred from homology"/>
<feature type="region of interest" description="Disordered" evidence="4">
    <location>
        <begin position="853"/>
        <end position="882"/>
    </location>
</feature>
<feature type="repeat" description="PPR" evidence="3">
    <location>
        <begin position="1293"/>
        <end position="1327"/>
    </location>
</feature>
<dbReference type="Pfam" id="PF12854">
    <property type="entry name" value="PPR_1"/>
    <property type="match status" value="3"/>
</dbReference>
<keyword evidence="2" id="KW-0677">Repeat</keyword>
<dbReference type="Gene3D" id="1.25.40.10">
    <property type="entry name" value="Tetratricopeptide repeat domain"/>
    <property type="match status" value="7"/>
</dbReference>
<evidence type="ECO:0008006" key="7">
    <source>
        <dbReference type="Google" id="ProtNLM"/>
    </source>
</evidence>
<evidence type="ECO:0000313" key="5">
    <source>
        <dbReference type="EMBL" id="KAK9034687.1"/>
    </source>
</evidence>
<evidence type="ECO:0000256" key="2">
    <source>
        <dbReference type="ARBA" id="ARBA00022737"/>
    </source>
</evidence>
<accession>A0ABR2TBS4</accession>
<dbReference type="EMBL" id="JBBPBN010000007">
    <property type="protein sequence ID" value="KAK9034687.1"/>
    <property type="molecule type" value="Genomic_DNA"/>
</dbReference>
<dbReference type="SUPFAM" id="SSF81901">
    <property type="entry name" value="HCP-like"/>
    <property type="match status" value="2"/>
</dbReference>
<name>A0ABR2TBS4_9ROSI</name>
<gene>
    <name evidence="5" type="ORF">V6N11_050843</name>
</gene>
<feature type="repeat" description="PPR" evidence="3">
    <location>
        <begin position="1433"/>
        <end position="1467"/>
    </location>
</feature>
<feature type="repeat" description="PPR" evidence="3">
    <location>
        <begin position="1188"/>
        <end position="1222"/>
    </location>
</feature>
<keyword evidence="6" id="KW-1185">Reference proteome</keyword>
<sequence length="1740" mass="196989">MEGWAWDPQNLLLPEVGKLRRSQSEYLDRHFNTQLDVSSSSTSCSCLLSEWTNHCSDHDHRLRHLRTTLMELTLSWISPSFRAKASLANLKLSLSASSPHGTALQRLLVEELPRLALQLDRIHSIRQYVVGYELTLLLTITETTLRLEALVGDLEDAVFYSENCRTGNMFTKFSTSLTSRGLVVKEERLLQAIKAMNDIEEILVNVENSQRWHHLLVSVDHRVDKTLAVLRPEALAQHRALLASLGWPPKLLTSKVENGGVSKFPNPLLLMHGDEKKSYAQSFHLLCALQQLHARREARKFKTSGQQECEMQLWAIDELVSPLAERMEYHFLKWTEQPEFIFALVYRVTRDFMEGVSDILQPLIDAARLMSYSANEAWVSAMVHILSGFLTKNVFPTLAERYKEKDMKLEVISLWLNLVDLIVGFDKQMQSLLRYETCLLFPDTHRYSKLSRGMSVLVVFCDRPDWLKIWARMELKDGWKKLKAVLKDARAWQIDDKHRVDFDVSSVCGTFLLSSSEAHKAPPVAESALKIAQEMMDRCETLPVTLARAKFVRSTVASFFWYFSNVLLLHCKNAELSPENIDDGGALVRACESINAARYIESKLQEWSDDVSFLEMKIAENNSNIHEKDKCFTADCFFGEEIKCLAELETNWLMEVVAVLLRQFENLTLEYNHHLDDYVDEAQNTTPNDDPAMSDSLIEALHALKNHLNVLMKNLNRNDFLDLWRSVAQGLDHFMCGSILASNVRFSRKRSVLFAADMQALFLVFQPFCARPQAFFPCIRDILKVLTMSGEEVKQLLVGLSSEKSEKFSPLSFALLFSNTLLAMDVRRLAAVTKPIYIYTPITRPLTCVTSSTTLSPDVPQLNPQRKPPPSPPPPVNLTHSSHPNDRSLLDSLSSILCKPFLDSSKSKQLLPLLSPSDFDRFFFALSSRVNPKTTLNFFSLASRSFNFHFTLWSYCVLILLLLLSNNSSAARLLLIRLIDGKLPLFSPDDCAVNHIQIASALADLDATFKGVAGVDLLLHLYCTQFKNVGFTCAVDVFFTLADKGIFPSSKTCNFFLNSLVKANELQKAHQVFETLSRSVSLDVYLCTCMINGFCKGGRIQDALALFSRMENLGISPNVVTYNNIIHGLCKSGRLDEAFQIKQNMTKQGVDPSLITYSVLINGLIKLDKFGEANSVLKEMSDKGFIPNEFVYNTLIAGYCKMENMDEALKIMDRMVLNGMKPNSVTFNSLMLGFCRIGHMERAENLLREMLSRGLSINIGSFTSVIHWLCLKSRFDSALHFTTEMLLRDLRPNDGLMTMLVSGLCKDRKHSEAIELWFKLFEKGFPANIVTSNALIHGLCEAGKMQEVIRLVKEMSQRNLTLDRVSYNTLILGCCKEGKVAEAFRLKEEMFKRGIQPDIYTYNLLIHCISNMGKMEDAVKVWDESKRHGMVSNVFTYAILIDGYCTVDQIEECQNLFNELVANKLELNTVIYNTMIKAYCKNGNMMAAFQLRDDMKSKGILPNIATYSSLIHGMCKLGLPDDASQLIVEMRDLGLLPNVICYTTLVGGYCRLGQMDKARSLIQEMSSYNVQPNKITYTVMIVGYCKLGNMREATKLLTEMIKNGIVPDAVTYNAYMNGLCKEGRVDDAFRNSVLVATHYTTEVVISNGVQGHTWTFKLQVSLDLAVDLLQAGAAVCACAGDVMTFLHSEDDMGENFSWMNRSALYHNQVPHFLRIMWHIVWARPSAFPFSGRTKRAPFIR</sequence>
<feature type="repeat" description="PPR" evidence="3">
    <location>
        <begin position="1538"/>
        <end position="1572"/>
    </location>
</feature>